<reference evidence="2 3" key="1">
    <citation type="journal article" date="2019" name="Nat. Plants">
        <title>Genome sequencing of Musa balbisiana reveals subgenome evolution and function divergence in polyploid bananas.</title>
        <authorList>
            <person name="Yao X."/>
        </authorList>
    </citation>
    <scope>NUCLEOTIDE SEQUENCE [LARGE SCALE GENOMIC DNA]</scope>
    <source>
        <strain evidence="3">cv. DH-PKW</strain>
        <tissue evidence="2">Leaves</tissue>
    </source>
</reference>
<dbReference type="AlphaFoldDB" id="A0A4S8IXZ8"/>
<sequence length="92" mass="9991">MVVATGVRSNKRTRVAAGRRAAVIEWAGSNDDGGERGNEGRRWPGSCDAGEGKQGALFLSHRRNSNADRLRGQSCNQGKAAMAVRIGQRRRR</sequence>
<dbReference type="Proteomes" id="UP000317650">
    <property type="component" value="Chromosome 10"/>
</dbReference>
<evidence type="ECO:0000256" key="1">
    <source>
        <dbReference type="SAM" id="MobiDB-lite"/>
    </source>
</evidence>
<proteinExistence type="predicted"/>
<comment type="caution">
    <text evidence="2">The sequence shown here is derived from an EMBL/GenBank/DDBJ whole genome shotgun (WGS) entry which is preliminary data.</text>
</comment>
<protein>
    <submittedName>
        <fullName evidence="2">Uncharacterized protein</fullName>
    </submittedName>
</protein>
<feature type="region of interest" description="Disordered" evidence="1">
    <location>
        <begin position="28"/>
        <end position="49"/>
    </location>
</feature>
<keyword evidence="3" id="KW-1185">Reference proteome</keyword>
<accession>A0A4S8IXZ8</accession>
<dbReference type="EMBL" id="PYDT01000008">
    <property type="protein sequence ID" value="THU53254.1"/>
    <property type="molecule type" value="Genomic_DNA"/>
</dbReference>
<feature type="region of interest" description="Disordered" evidence="1">
    <location>
        <begin position="68"/>
        <end position="92"/>
    </location>
</feature>
<evidence type="ECO:0000313" key="2">
    <source>
        <dbReference type="EMBL" id="THU53254.1"/>
    </source>
</evidence>
<gene>
    <name evidence="2" type="ORF">C4D60_Mb10t12500</name>
</gene>
<evidence type="ECO:0000313" key="3">
    <source>
        <dbReference type="Proteomes" id="UP000317650"/>
    </source>
</evidence>
<organism evidence="2 3">
    <name type="scientific">Musa balbisiana</name>
    <name type="common">Banana</name>
    <dbReference type="NCBI Taxonomy" id="52838"/>
    <lineage>
        <taxon>Eukaryota</taxon>
        <taxon>Viridiplantae</taxon>
        <taxon>Streptophyta</taxon>
        <taxon>Embryophyta</taxon>
        <taxon>Tracheophyta</taxon>
        <taxon>Spermatophyta</taxon>
        <taxon>Magnoliopsida</taxon>
        <taxon>Liliopsida</taxon>
        <taxon>Zingiberales</taxon>
        <taxon>Musaceae</taxon>
        <taxon>Musa</taxon>
    </lineage>
</organism>
<feature type="compositionally biased region" description="Basic and acidic residues" evidence="1">
    <location>
        <begin position="33"/>
        <end position="42"/>
    </location>
</feature>
<name>A0A4S8IXZ8_MUSBA</name>